<dbReference type="InterPro" id="IPR044534">
    <property type="entry name" value="TTL1-4"/>
</dbReference>
<evidence type="ECO:0000256" key="1">
    <source>
        <dbReference type="ARBA" id="ARBA00022737"/>
    </source>
</evidence>
<feature type="domain" description="Thioredoxin" evidence="5">
    <location>
        <begin position="611"/>
        <end position="700"/>
    </location>
</feature>
<dbReference type="InterPro" id="IPR013766">
    <property type="entry name" value="Thioredoxin_domain"/>
</dbReference>
<keyword evidence="2 3" id="KW-0802">TPR repeat</keyword>
<dbReference type="Gene3D" id="3.40.30.10">
    <property type="entry name" value="Glutaredoxin"/>
    <property type="match status" value="1"/>
</dbReference>
<comment type="caution">
    <text evidence="6">The sequence shown here is derived from an EMBL/GenBank/DDBJ whole genome shotgun (WGS) entry which is preliminary data.</text>
</comment>
<evidence type="ECO:0000313" key="7">
    <source>
        <dbReference type="Proteomes" id="UP000626092"/>
    </source>
</evidence>
<gene>
    <name evidence="6" type="ORF">RHSIM_Rhsim06G0206600</name>
</gene>
<dbReference type="SUPFAM" id="SSF52833">
    <property type="entry name" value="Thioredoxin-like"/>
    <property type="match status" value="1"/>
</dbReference>
<proteinExistence type="predicted"/>
<dbReference type="PANTHER" id="PTHR46050">
    <property type="entry name" value="TPR REPEAT-CONTAINING THIOREDOXIN"/>
    <property type="match status" value="1"/>
</dbReference>
<reference evidence="6" key="1">
    <citation type="submission" date="2019-11" db="EMBL/GenBank/DDBJ databases">
        <authorList>
            <person name="Liu Y."/>
            <person name="Hou J."/>
            <person name="Li T.-Q."/>
            <person name="Guan C.-H."/>
            <person name="Wu X."/>
            <person name="Wu H.-Z."/>
            <person name="Ling F."/>
            <person name="Zhang R."/>
            <person name="Shi X.-G."/>
            <person name="Ren J.-P."/>
            <person name="Chen E.-F."/>
            <person name="Sun J.-M."/>
        </authorList>
    </citation>
    <scope>NUCLEOTIDE SEQUENCE</scope>
    <source>
        <strain evidence="6">Adult_tree_wgs_1</strain>
        <tissue evidence="6">Leaves</tissue>
    </source>
</reference>
<evidence type="ECO:0000256" key="4">
    <source>
        <dbReference type="SAM" id="MobiDB-lite"/>
    </source>
</evidence>
<dbReference type="Pfam" id="PF13432">
    <property type="entry name" value="TPR_16"/>
    <property type="match status" value="2"/>
</dbReference>
<dbReference type="EMBL" id="WJXA01000006">
    <property type="protein sequence ID" value="KAF7140872.1"/>
    <property type="molecule type" value="Genomic_DNA"/>
</dbReference>
<evidence type="ECO:0000256" key="3">
    <source>
        <dbReference type="PROSITE-ProRule" id="PRU00339"/>
    </source>
</evidence>
<feature type="compositionally biased region" description="Low complexity" evidence="4">
    <location>
        <begin position="45"/>
        <end position="66"/>
    </location>
</feature>
<evidence type="ECO:0000313" key="6">
    <source>
        <dbReference type="EMBL" id="KAF7140872.1"/>
    </source>
</evidence>
<dbReference type="PANTHER" id="PTHR46050:SF3">
    <property type="entry name" value="TPR REPEAT-CONTAINING THIOREDOXIN TTL1"/>
    <property type="match status" value="1"/>
</dbReference>
<evidence type="ECO:0000256" key="2">
    <source>
        <dbReference type="ARBA" id="ARBA00022803"/>
    </source>
</evidence>
<dbReference type="CDD" id="cd02947">
    <property type="entry name" value="TRX_family"/>
    <property type="match status" value="1"/>
</dbReference>
<dbReference type="SUPFAM" id="SSF48452">
    <property type="entry name" value="TPR-like"/>
    <property type="match status" value="3"/>
</dbReference>
<feature type="compositionally biased region" description="Polar residues" evidence="4">
    <location>
        <begin position="1"/>
        <end position="17"/>
    </location>
</feature>
<keyword evidence="1" id="KW-0677">Repeat</keyword>
<dbReference type="PROSITE" id="PS50005">
    <property type="entry name" value="TPR"/>
    <property type="match status" value="1"/>
</dbReference>
<feature type="compositionally biased region" description="Polar residues" evidence="4">
    <location>
        <begin position="76"/>
        <end position="99"/>
    </location>
</feature>
<dbReference type="SMART" id="SM00028">
    <property type="entry name" value="TPR"/>
    <property type="match status" value="5"/>
</dbReference>
<keyword evidence="7" id="KW-1185">Reference proteome</keyword>
<name>A0A834GWI3_RHOSS</name>
<dbReference type="Pfam" id="PF00085">
    <property type="entry name" value="Thioredoxin"/>
    <property type="match status" value="1"/>
</dbReference>
<accession>A0A834GWI3</accession>
<evidence type="ECO:0000259" key="5">
    <source>
        <dbReference type="Pfam" id="PF00085"/>
    </source>
</evidence>
<dbReference type="InterPro" id="IPR019734">
    <property type="entry name" value="TPR_rpt"/>
</dbReference>
<feature type="repeat" description="TPR" evidence="3">
    <location>
        <begin position="187"/>
        <end position="220"/>
    </location>
</feature>
<feature type="region of interest" description="Disordered" evidence="4">
    <location>
        <begin position="1"/>
        <end position="124"/>
    </location>
</feature>
<dbReference type="GO" id="GO:0005737">
    <property type="term" value="C:cytoplasm"/>
    <property type="evidence" value="ECO:0007669"/>
    <property type="project" value="TreeGrafter"/>
</dbReference>
<feature type="compositionally biased region" description="Basic and acidic residues" evidence="4">
    <location>
        <begin position="18"/>
        <end position="28"/>
    </location>
</feature>
<dbReference type="InterPro" id="IPR036249">
    <property type="entry name" value="Thioredoxin-like_sf"/>
</dbReference>
<dbReference type="FunFam" id="3.40.30.10:FF:000211">
    <property type="entry name" value="TPR repeat-containing thioredoxin TTL4"/>
    <property type="match status" value="1"/>
</dbReference>
<protein>
    <recommendedName>
        <fullName evidence="5">Thioredoxin domain-containing protein</fullName>
    </recommendedName>
</protein>
<dbReference type="AlphaFoldDB" id="A0A834GWI3"/>
<dbReference type="Proteomes" id="UP000626092">
    <property type="component" value="Unassembled WGS sequence"/>
</dbReference>
<dbReference type="InterPro" id="IPR011990">
    <property type="entry name" value="TPR-like_helical_dom_sf"/>
</dbReference>
<dbReference type="GO" id="GO:0006950">
    <property type="term" value="P:response to stress"/>
    <property type="evidence" value="ECO:0007669"/>
    <property type="project" value="UniProtKB-ARBA"/>
</dbReference>
<dbReference type="Gene3D" id="1.25.40.10">
    <property type="entry name" value="Tetratricopeptide repeat domain"/>
    <property type="match status" value="2"/>
</dbReference>
<dbReference type="OrthoDB" id="2121326at2759"/>
<sequence>MSHIDTLTSRLRNSLDFSDNKPDFRDLDPGSPVSTLRNASGPAPSGLTSNTSSSSSSSGSASGRTGPHPTHHKRSNSSPTQNHNHSGELSGSVESSPTSHGRCKRPPSDSVNSPSPGNVLPAGNICPSGKILKSGMVSRGSKTDVLGSGSVNYGHGSIMRGGGGAAKSGGGGGDAAANCSRIGVVDPEELKRLGNEQYKTGSLSEALGFYDRAIAISPGNATYRFNKAVALTGLKRLGEAVREYEEAVRLDAGYVKAHHRLGSLLVRLGQGENARMHICYQGYQPDANELQKLQTLETHLRKCTDARKIGDWRSALREVDAAIAAGADASPQLHACRTEALLKLHQLEEASFSLSNIPKFEPLSPSSSHTKIFGMLFEAYVFFVRAQIEMAFGRFENAVTAIEKAGQIDLRSVEVSVLLNNVRLVARARARGNDLFKSERFTEACSAYGEGLKHDPSNSVLYCNRAACWFKLGLWEHSVDDCNQALRIQPNYTKALLRRAASNSKIRASLVYRLESINETLGYNFGVVLGLLPFCAALRFFPFLTHPRVASQLERWAEAIRDYEVLRRELPHDNEVAESLFHAQVAMKKSRGEDVHNLKFGGEVESVSGLEQFRAAISSPGASVVHFKAVSNLQCRQISPFLDTLCGRFPSINFLKVDVEESPAVAMAENVRILPTFKIYKNGSRVKEMVCPSPEVLESSVRHYSF</sequence>
<organism evidence="6 7">
    <name type="scientific">Rhododendron simsii</name>
    <name type="common">Sims's rhododendron</name>
    <dbReference type="NCBI Taxonomy" id="118357"/>
    <lineage>
        <taxon>Eukaryota</taxon>
        <taxon>Viridiplantae</taxon>
        <taxon>Streptophyta</taxon>
        <taxon>Embryophyta</taxon>
        <taxon>Tracheophyta</taxon>
        <taxon>Spermatophyta</taxon>
        <taxon>Magnoliopsida</taxon>
        <taxon>eudicotyledons</taxon>
        <taxon>Gunneridae</taxon>
        <taxon>Pentapetalae</taxon>
        <taxon>asterids</taxon>
        <taxon>Ericales</taxon>
        <taxon>Ericaceae</taxon>
        <taxon>Ericoideae</taxon>
        <taxon>Rhodoreae</taxon>
        <taxon>Rhododendron</taxon>
    </lineage>
</organism>